<sequence length="97" mass="11263">MLLRLTPFSDVLDGQRAHPVGDLVRPLHRHHLPTARPHHQAEDQRRDQRHLDGLRRCGRSFPRHKEIQCISDRVDTQPLIVSQTQPTFLIREATSVP</sequence>
<gene>
    <name evidence="2" type="ORF">CEXT_533051</name>
</gene>
<organism evidence="2 3">
    <name type="scientific">Caerostris extrusa</name>
    <name type="common">Bark spider</name>
    <name type="synonym">Caerostris bankana</name>
    <dbReference type="NCBI Taxonomy" id="172846"/>
    <lineage>
        <taxon>Eukaryota</taxon>
        <taxon>Metazoa</taxon>
        <taxon>Ecdysozoa</taxon>
        <taxon>Arthropoda</taxon>
        <taxon>Chelicerata</taxon>
        <taxon>Arachnida</taxon>
        <taxon>Araneae</taxon>
        <taxon>Araneomorphae</taxon>
        <taxon>Entelegynae</taxon>
        <taxon>Araneoidea</taxon>
        <taxon>Araneidae</taxon>
        <taxon>Caerostris</taxon>
    </lineage>
</organism>
<dbReference type="EMBL" id="BPLR01019774">
    <property type="protein sequence ID" value="GIX71647.1"/>
    <property type="molecule type" value="Genomic_DNA"/>
</dbReference>
<dbReference type="Proteomes" id="UP001054945">
    <property type="component" value="Unassembled WGS sequence"/>
</dbReference>
<proteinExistence type="predicted"/>
<feature type="compositionally biased region" description="Basic residues" evidence="1">
    <location>
        <begin position="28"/>
        <end position="38"/>
    </location>
</feature>
<name>A0AAV4MGQ1_CAEEX</name>
<accession>A0AAV4MGQ1</accession>
<comment type="caution">
    <text evidence="2">The sequence shown here is derived from an EMBL/GenBank/DDBJ whole genome shotgun (WGS) entry which is preliminary data.</text>
</comment>
<evidence type="ECO:0000313" key="3">
    <source>
        <dbReference type="Proteomes" id="UP001054945"/>
    </source>
</evidence>
<feature type="compositionally biased region" description="Basic and acidic residues" evidence="1">
    <location>
        <begin position="39"/>
        <end position="50"/>
    </location>
</feature>
<evidence type="ECO:0000313" key="2">
    <source>
        <dbReference type="EMBL" id="GIX71647.1"/>
    </source>
</evidence>
<dbReference type="AlphaFoldDB" id="A0AAV4MGQ1"/>
<protein>
    <submittedName>
        <fullName evidence="2">Uncharacterized protein</fullName>
    </submittedName>
</protein>
<evidence type="ECO:0000256" key="1">
    <source>
        <dbReference type="SAM" id="MobiDB-lite"/>
    </source>
</evidence>
<reference evidence="2 3" key="1">
    <citation type="submission" date="2021-06" db="EMBL/GenBank/DDBJ databases">
        <title>Caerostris extrusa draft genome.</title>
        <authorList>
            <person name="Kono N."/>
            <person name="Arakawa K."/>
        </authorList>
    </citation>
    <scope>NUCLEOTIDE SEQUENCE [LARGE SCALE GENOMIC DNA]</scope>
</reference>
<feature type="region of interest" description="Disordered" evidence="1">
    <location>
        <begin position="28"/>
        <end position="50"/>
    </location>
</feature>
<keyword evidence="3" id="KW-1185">Reference proteome</keyword>